<dbReference type="InterPro" id="IPR011467">
    <property type="entry name" value="DUF1573"/>
</dbReference>
<dbReference type="Gene3D" id="2.60.40.10">
    <property type="entry name" value="Immunoglobulins"/>
    <property type="match status" value="1"/>
</dbReference>
<keyword evidence="1" id="KW-0732">Signal</keyword>
<name>A0A6L9LEW1_9BACT</name>
<keyword evidence="3" id="KW-1185">Reference proteome</keyword>
<evidence type="ECO:0000256" key="1">
    <source>
        <dbReference type="SAM" id="SignalP"/>
    </source>
</evidence>
<gene>
    <name evidence="2" type="ORF">GK108_28680</name>
</gene>
<reference evidence="2 3" key="1">
    <citation type="submission" date="2020-02" db="EMBL/GenBank/DDBJ databases">
        <title>Draft genome sequence of two Spirosoma agri KCTC 52727 and Spirosoma terrae KCTC 52035.</title>
        <authorList>
            <person name="Rojas J."/>
            <person name="Ambika Manirajan B."/>
            <person name="Suarez C."/>
            <person name="Ratering S."/>
            <person name="Schnell S."/>
        </authorList>
    </citation>
    <scope>NUCLEOTIDE SEQUENCE [LARGE SCALE GENOMIC DNA]</scope>
    <source>
        <strain evidence="2 3">KCTC 52035</strain>
    </source>
</reference>
<dbReference type="Pfam" id="PF07610">
    <property type="entry name" value="DUF1573"/>
    <property type="match status" value="1"/>
</dbReference>
<dbReference type="RefSeq" id="WP_163955022.1">
    <property type="nucleotide sequence ID" value="NZ_JAAFZH010000021.1"/>
</dbReference>
<evidence type="ECO:0000313" key="2">
    <source>
        <dbReference type="EMBL" id="NDU98890.1"/>
    </source>
</evidence>
<comment type="caution">
    <text evidence="2">The sequence shown here is derived from an EMBL/GenBank/DDBJ whole genome shotgun (WGS) entry which is preliminary data.</text>
</comment>
<dbReference type="PANTHER" id="PTHR37833">
    <property type="entry name" value="LIPOPROTEIN-RELATED"/>
    <property type="match status" value="1"/>
</dbReference>
<accession>A0A6L9LEW1</accession>
<dbReference type="Proteomes" id="UP000474175">
    <property type="component" value="Unassembled WGS sequence"/>
</dbReference>
<protein>
    <submittedName>
        <fullName evidence="2">DUF1573 domain-containing protein</fullName>
    </submittedName>
</protein>
<dbReference type="EMBL" id="JAAFZH010000021">
    <property type="protein sequence ID" value="NDU98890.1"/>
    <property type="molecule type" value="Genomic_DNA"/>
</dbReference>
<proteinExistence type="predicted"/>
<organism evidence="2 3">
    <name type="scientific">Spirosoma terrae</name>
    <dbReference type="NCBI Taxonomy" id="1968276"/>
    <lineage>
        <taxon>Bacteria</taxon>
        <taxon>Pseudomonadati</taxon>
        <taxon>Bacteroidota</taxon>
        <taxon>Cytophagia</taxon>
        <taxon>Cytophagales</taxon>
        <taxon>Cytophagaceae</taxon>
        <taxon>Spirosoma</taxon>
    </lineage>
</organism>
<dbReference type="AlphaFoldDB" id="A0A6L9LEW1"/>
<sequence>MKRIFMVASLLVLAVSMAMTIPSALFNWGKSTHDFGRIVQGKPVTAEFSFKNKGELPLVINHAQGSCGCTGVDYPKEAIMPGQSGTIKATFNAAAPGAFNKTVTVESNAEGGVQTLYIKGEVVKTATTAQ</sequence>
<evidence type="ECO:0000313" key="3">
    <source>
        <dbReference type="Proteomes" id="UP000474175"/>
    </source>
</evidence>
<feature type="signal peptide" evidence="1">
    <location>
        <begin position="1"/>
        <end position="24"/>
    </location>
</feature>
<dbReference type="InterPro" id="IPR013783">
    <property type="entry name" value="Ig-like_fold"/>
</dbReference>
<feature type="chain" id="PRO_5027080276" evidence="1">
    <location>
        <begin position="25"/>
        <end position="130"/>
    </location>
</feature>
<dbReference type="PANTHER" id="PTHR37833:SF1">
    <property type="entry name" value="SIGNAL PEPTIDE PROTEIN"/>
    <property type="match status" value="1"/>
</dbReference>